<keyword evidence="2" id="KW-1185">Reference proteome</keyword>
<dbReference type="PANTHER" id="PTHR32015:SF1">
    <property type="entry name" value="LIPASE"/>
    <property type="match status" value="1"/>
</dbReference>
<dbReference type="GO" id="GO:0016298">
    <property type="term" value="F:lipase activity"/>
    <property type="evidence" value="ECO:0007669"/>
    <property type="project" value="TreeGrafter"/>
</dbReference>
<dbReference type="PANTHER" id="PTHR32015">
    <property type="entry name" value="FASTING INDUCED LIPASE"/>
    <property type="match status" value="1"/>
</dbReference>
<proteinExistence type="predicted"/>
<evidence type="ECO:0000313" key="1">
    <source>
        <dbReference type="EMBL" id="NNH74829.1"/>
    </source>
</evidence>
<dbReference type="Proteomes" id="UP000586827">
    <property type="component" value="Unassembled WGS sequence"/>
</dbReference>
<evidence type="ECO:0000313" key="2">
    <source>
        <dbReference type="Proteomes" id="UP000586827"/>
    </source>
</evidence>
<dbReference type="EMBL" id="JABELX010000016">
    <property type="protein sequence ID" value="NNH74829.1"/>
    <property type="molecule type" value="Genomic_DNA"/>
</dbReference>
<keyword evidence="1" id="KW-0378">Hydrolase</keyword>
<dbReference type="InterPro" id="IPR002918">
    <property type="entry name" value="Lipase_EstA/Esterase_EstB"/>
</dbReference>
<dbReference type="InterPro" id="IPR029058">
    <property type="entry name" value="AB_hydrolase_fold"/>
</dbReference>
<name>A0A849CGH1_9NOCA</name>
<dbReference type="SUPFAM" id="SSF53474">
    <property type="entry name" value="alpha/beta-Hydrolases"/>
    <property type="match status" value="1"/>
</dbReference>
<dbReference type="Pfam" id="PF01674">
    <property type="entry name" value="Lipase_2"/>
    <property type="match status" value="1"/>
</dbReference>
<comment type="caution">
    <text evidence="1">The sequence shown here is derived from an EMBL/GenBank/DDBJ whole genome shotgun (WGS) entry which is preliminary data.</text>
</comment>
<reference evidence="1 2" key="1">
    <citation type="submission" date="2020-05" db="EMBL/GenBank/DDBJ databases">
        <title>MicrobeNet Type strains.</title>
        <authorList>
            <person name="Nicholson A.C."/>
        </authorList>
    </citation>
    <scope>NUCLEOTIDE SEQUENCE [LARGE SCALE GENOMIC DNA]</scope>
    <source>
        <strain evidence="1 2">JCM 3224</strain>
    </source>
</reference>
<sequence length="272" mass="28095">MAAAILALAAPTVAAPAIDRQAPAVVAVANPGGEVLPCRPAADRPRPVVLIHGTMDDATAWDVLYPKLIAAGYCAYALTYGAGGGFLPLGGVAPVDRSATEIAAFIDQVLAVTGADRVELVGHSQGGLIAEYYAKNLGGAAKVHSEILLAPTTHGTDLLGLVGLLDGVPAVRDVIDTAVLPTFCAACADQEVGSNFIRALNSGPIAQPNVRYAVLATRDDMTNTPAGAASFIEEPGVVNQFVQDLRPGYVTHKDMPRDPVVNQWILEQLGSA</sequence>
<organism evidence="1 2">
    <name type="scientific">Nocardia uniformis</name>
    <dbReference type="NCBI Taxonomy" id="53432"/>
    <lineage>
        <taxon>Bacteria</taxon>
        <taxon>Bacillati</taxon>
        <taxon>Actinomycetota</taxon>
        <taxon>Actinomycetes</taxon>
        <taxon>Mycobacteriales</taxon>
        <taxon>Nocardiaceae</taxon>
        <taxon>Nocardia</taxon>
    </lineage>
</organism>
<protein>
    <submittedName>
        <fullName evidence="1">Alpha/beta fold hydrolase</fullName>
    </submittedName>
</protein>
<gene>
    <name evidence="1" type="ORF">HLB23_34115</name>
</gene>
<accession>A0A849CGH1</accession>
<dbReference type="AlphaFoldDB" id="A0A849CGH1"/>
<dbReference type="GO" id="GO:0016042">
    <property type="term" value="P:lipid catabolic process"/>
    <property type="evidence" value="ECO:0007669"/>
    <property type="project" value="InterPro"/>
</dbReference>
<dbReference type="Gene3D" id="3.40.50.1820">
    <property type="entry name" value="alpha/beta hydrolase"/>
    <property type="match status" value="1"/>
</dbReference>